<feature type="non-terminal residue" evidence="8">
    <location>
        <position position="1"/>
    </location>
</feature>
<sequence length="259" mass="27859">AEQHDIPLETPPRLRDKQALAKLTDLAPDAILVVAYGQILTQEVLDLPPLHCWNVHASLLPRWRGAAPIERAILAGDNETGVGIMRLTRKLDEGPILLEKRLPIDPDDTGGSLHDKLSALGGEALQEALPLIEGGQNKLLSQSEQSVTYAAKIDKAETRIDWSASVVDIERGVRAFNPSPGAWCLTPSGQRLKVLRAKVTASIKMSKAESLGAFVADHSAIACRDGLLVLEEVQPPGKKPMPLKSFLAGNAIQNGALFS</sequence>
<reference evidence="10" key="1">
    <citation type="submission" date="2012-12" db="EMBL/GenBank/DDBJ databases">
        <authorList>
            <person name="Hellsten U."/>
            <person name="Grimwood J."/>
            <person name="Chapman J.A."/>
            <person name="Shapiro H."/>
            <person name="Aerts A."/>
            <person name="Otillar R.P."/>
            <person name="Terry A.Y."/>
            <person name="Boore J.L."/>
            <person name="Simakov O."/>
            <person name="Marletaz F."/>
            <person name="Cho S.-J."/>
            <person name="Edsinger-Gonzales E."/>
            <person name="Havlak P."/>
            <person name="Kuo D.-H."/>
            <person name="Larsson T."/>
            <person name="Lv J."/>
            <person name="Arendt D."/>
            <person name="Savage R."/>
            <person name="Osoegawa K."/>
            <person name="de Jong P."/>
            <person name="Lindberg D.R."/>
            <person name="Seaver E.C."/>
            <person name="Weisblat D.A."/>
            <person name="Putnam N.H."/>
            <person name="Grigoriev I.V."/>
            <person name="Rokhsar D.S."/>
        </authorList>
    </citation>
    <scope>NUCLEOTIDE SEQUENCE</scope>
    <source>
        <strain evidence="10">I ESC-2004</strain>
    </source>
</reference>
<dbReference type="HOGENOM" id="CLU_033347_1_2_1"/>
<accession>R7UJS4</accession>
<evidence type="ECO:0000256" key="1">
    <source>
        <dbReference type="ARBA" id="ARBA00010699"/>
    </source>
</evidence>
<keyword evidence="4" id="KW-0808">Transferase</keyword>
<dbReference type="NCBIfam" id="TIGR00460">
    <property type="entry name" value="fmt"/>
    <property type="match status" value="1"/>
</dbReference>
<dbReference type="EC" id="2.1.2.9" evidence="2"/>
<keyword evidence="5" id="KW-0648">Protein biosynthesis</keyword>
<evidence type="ECO:0000313" key="8">
    <source>
        <dbReference type="EMBL" id="ELU03502.1"/>
    </source>
</evidence>
<protein>
    <recommendedName>
        <fullName evidence="3">Methionyl-tRNA formyltransferase, mitochondrial</fullName>
        <ecNumber evidence="2">2.1.2.9</ecNumber>
    </recommendedName>
</protein>
<evidence type="ECO:0000256" key="3">
    <source>
        <dbReference type="ARBA" id="ARBA00014185"/>
    </source>
</evidence>
<dbReference type="CDD" id="cd08704">
    <property type="entry name" value="Met_tRNA_FMT_C"/>
    <property type="match status" value="1"/>
</dbReference>
<dbReference type="STRING" id="283909.R7UJS4"/>
<evidence type="ECO:0000256" key="4">
    <source>
        <dbReference type="ARBA" id="ARBA00022679"/>
    </source>
</evidence>
<dbReference type="EMBL" id="AMQN01045393">
    <property type="status" value="NOT_ANNOTATED_CDS"/>
    <property type="molecule type" value="Genomic_DNA"/>
</dbReference>
<gene>
    <name evidence="8" type="ORF">CAPTEDRAFT_92492</name>
</gene>
<evidence type="ECO:0000256" key="2">
    <source>
        <dbReference type="ARBA" id="ARBA00012261"/>
    </source>
</evidence>
<dbReference type="InterPro" id="IPR005793">
    <property type="entry name" value="Formyl_trans_C"/>
</dbReference>
<dbReference type="EMBL" id="KB303102">
    <property type="protein sequence ID" value="ELU03502.1"/>
    <property type="molecule type" value="Genomic_DNA"/>
</dbReference>
<dbReference type="PANTHER" id="PTHR11138">
    <property type="entry name" value="METHIONYL-TRNA FORMYLTRANSFERASE"/>
    <property type="match status" value="1"/>
</dbReference>
<evidence type="ECO:0000313" key="9">
    <source>
        <dbReference type="EnsemblMetazoa" id="CapteP92492"/>
    </source>
</evidence>
<dbReference type="OMA" id="GITTMLM"/>
<dbReference type="InterPro" id="IPR044135">
    <property type="entry name" value="Met-tRNA-FMT_C"/>
</dbReference>
<dbReference type="CDD" id="cd08646">
    <property type="entry name" value="FMT_core_Met-tRNA-FMT_N"/>
    <property type="match status" value="1"/>
</dbReference>
<dbReference type="InterPro" id="IPR002376">
    <property type="entry name" value="Formyl_transf_N"/>
</dbReference>
<dbReference type="InterPro" id="IPR005794">
    <property type="entry name" value="Fmt"/>
</dbReference>
<feature type="domain" description="Formyl transferase N-terminal" evidence="6">
    <location>
        <begin position="11"/>
        <end position="129"/>
    </location>
</feature>
<keyword evidence="10" id="KW-1185">Reference proteome</keyword>
<dbReference type="Gene3D" id="3.40.50.12230">
    <property type="match status" value="1"/>
</dbReference>
<dbReference type="PANTHER" id="PTHR11138:SF5">
    <property type="entry name" value="METHIONYL-TRNA FORMYLTRANSFERASE, MITOCHONDRIAL"/>
    <property type="match status" value="1"/>
</dbReference>
<evidence type="ECO:0000256" key="5">
    <source>
        <dbReference type="ARBA" id="ARBA00022917"/>
    </source>
</evidence>
<dbReference type="OrthoDB" id="10268103at2759"/>
<evidence type="ECO:0000259" key="7">
    <source>
        <dbReference type="Pfam" id="PF02911"/>
    </source>
</evidence>
<reference evidence="8 10" key="2">
    <citation type="journal article" date="2013" name="Nature">
        <title>Insights into bilaterian evolution from three spiralian genomes.</title>
        <authorList>
            <person name="Simakov O."/>
            <person name="Marletaz F."/>
            <person name="Cho S.J."/>
            <person name="Edsinger-Gonzales E."/>
            <person name="Havlak P."/>
            <person name="Hellsten U."/>
            <person name="Kuo D.H."/>
            <person name="Larsson T."/>
            <person name="Lv J."/>
            <person name="Arendt D."/>
            <person name="Savage R."/>
            <person name="Osoegawa K."/>
            <person name="de Jong P."/>
            <person name="Grimwood J."/>
            <person name="Chapman J.A."/>
            <person name="Shapiro H."/>
            <person name="Aerts A."/>
            <person name="Otillar R.P."/>
            <person name="Terry A.Y."/>
            <person name="Boore J.L."/>
            <person name="Grigoriev I.V."/>
            <person name="Lindberg D.R."/>
            <person name="Seaver E.C."/>
            <person name="Weisblat D.A."/>
            <person name="Putnam N.H."/>
            <person name="Rokhsar D.S."/>
        </authorList>
    </citation>
    <scope>NUCLEOTIDE SEQUENCE</scope>
    <source>
        <strain evidence="8 10">I ESC-2004</strain>
    </source>
</reference>
<dbReference type="EnsemblMetazoa" id="CapteT92492">
    <property type="protein sequence ID" value="CapteP92492"/>
    <property type="gene ID" value="CapteG92492"/>
</dbReference>
<proteinExistence type="inferred from homology"/>
<dbReference type="Proteomes" id="UP000014760">
    <property type="component" value="Unassembled WGS sequence"/>
</dbReference>
<comment type="similarity">
    <text evidence="1">Belongs to the Fmt family.</text>
</comment>
<dbReference type="Pfam" id="PF02911">
    <property type="entry name" value="Formyl_trans_C"/>
    <property type="match status" value="1"/>
</dbReference>
<evidence type="ECO:0000313" key="10">
    <source>
        <dbReference type="Proteomes" id="UP000014760"/>
    </source>
</evidence>
<dbReference type="SUPFAM" id="SSF53328">
    <property type="entry name" value="Formyltransferase"/>
    <property type="match status" value="1"/>
</dbReference>
<name>R7UJS4_CAPTE</name>
<dbReference type="InterPro" id="IPR036477">
    <property type="entry name" value="Formyl_transf_N_sf"/>
</dbReference>
<dbReference type="InterPro" id="IPR041711">
    <property type="entry name" value="Met-tRNA-FMT_N"/>
</dbReference>
<reference evidence="9" key="3">
    <citation type="submission" date="2015-06" db="UniProtKB">
        <authorList>
            <consortium name="EnsemblMetazoa"/>
        </authorList>
    </citation>
    <scope>IDENTIFICATION</scope>
</reference>
<dbReference type="InterPro" id="IPR011034">
    <property type="entry name" value="Formyl_transferase-like_C_sf"/>
</dbReference>
<dbReference type="Pfam" id="PF00551">
    <property type="entry name" value="Formyl_trans_N"/>
    <property type="match status" value="1"/>
</dbReference>
<feature type="domain" description="Formyl transferase C-terminal" evidence="7">
    <location>
        <begin position="152"/>
        <end position="250"/>
    </location>
</feature>
<dbReference type="GO" id="GO:0005829">
    <property type="term" value="C:cytosol"/>
    <property type="evidence" value="ECO:0007669"/>
    <property type="project" value="TreeGrafter"/>
</dbReference>
<evidence type="ECO:0000259" key="6">
    <source>
        <dbReference type="Pfam" id="PF00551"/>
    </source>
</evidence>
<organism evidence="8">
    <name type="scientific">Capitella teleta</name>
    <name type="common">Polychaete worm</name>
    <dbReference type="NCBI Taxonomy" id="283909"/>
    <lineage>
        <taxon>Eukaryota</taxon>
        <taxon>Metazoa</taxon>
        <taxon>Spiralia</taxon>
        <taxon>Lophotrochozoa</taxon>
        <taxon>Annelida</taxon>
        <taxon>Polychaeta</taxon>
        <taxon>Sedentaria</taxon>
        <taxon>Scolecida</taxon>
        <taxon>Capitellidae</taxon>
        <taxon>Capitella</taxon>
    </lineage>
</organism>
<dbReference type="SUPFAM" id="SSF50486">
    <property type="entry name" value="FMT C-terminal domain-like"/>
    <property type="match status" value="1"/>
</dbReference>
<dbReference type="GO" id="GO:0004479">
    <property type="term" value="F:methionyl-tRNA formyltransferase activity"/>
    <property type="evidence" value="ECO:0007669"/>
    <property type="project" value="UniProtKB-EC"/>
</dbReference>
<dbReference type="AlphaFoldDB" id="R7UJS4"/>